<accession>A0AAW2WSL7</accession>
<gene>
    <name evidence="2" type="ORF">Slati_2226600</name>
</gene>
<reference evidence="2" key="2">
    <citation type="journal article" date="2024" name="Plant">
        <title>Genomic evolution and insights into agronomic trait innovations of Sesamum species.</title>
        <authorList>
            <person name="Miao H."/>
            <person name="Wang L."/>
            <person name="Qu L."/>
            <person name="Liu H."/>
            <person name="Sun Y."/>
            <person name="Le M."/>
            <person name="Wang Q."/>
            <person name="Wei S."/>
            <person name="Zheng Y."/>
            <person name="Lin W."/>
            <person name="Duan Y."/>
            <person name="Cao H."/>
            <person name="Xiong S."/>
            <person name="Wang X."/>
            <person name="Wei L."/>
            <person name="Li C."/>
            <person name="Ma Q."/>
            <person name="Ju M."/>
            <person name="Zhao R."/>
            <person name="Li G."/>
            <person name="Mu C."/>
            <person name="Tian Q."/>
            <person name="Mei H."/>
            <person name="Zhang T."/>
            <person name="Gao T."/>
            <person name="Zhang H."/>
        </authorList>
    </citation>
    <scope>NUCLEOTIDE SEQUENCE</scope>
    <source>
        <strain evidence="2">KEN1</strain>
    </source>
</reference>
<dbReference type="InterPro" id="IPR043128">
    <property type="entry name" value="Rev_trsase/Diguanyl_cyclase"/>
</dbReference>
<reference evidence="2" key="1">
    <citation type="submission" date="2020-06" db="EMBL/GenBank/DDBJ databases">
        <authorList>
            <person name="Li T."/>
            <person name="Hu X."/>
            <person name="Zhang T."/>
            <person name="Song X."/>
            <person name="Zhang H."/>
            <person name="Dai N."/>
            <person name="Sheng W."/>
            <person name="Hou X."/>
            <person name="Wei L."/>
        </authorList>
    </citation>
    <scope>NUCLEOTIDE SEQUENCE</scope>
    <source>
        <strain evidence="2">KEN1</strain>
        <tissue evidence="2">Leaf</tissue>
    </source>
</reference>
<proteinExistence type="predicted"/>
<comment type="caution">
    <text evidence="2">The sequence shown here is derived from an EMBL/GenBank/DDBJ whole genome shotgun (WGS) entry which is preliminary data.</text>
</comment>
<dbReference type="Gene3D" id="3.30.70.270">
    <property type="match status" value="2"/>
</dbReference>
<dbReference type="Pfam" id="PF00078">
    <property type="entry name" value="RVT_1"/>
    <property type="match status" value="1"/>
</dbReference>
<organism evidence="2">
    <name type="scientific">Sesamum latifolium</name>
    <dbReference type="NCBI Taxonomy" id="2727402"/>
    <lineage>
        <taxon>Eukaryota</taxon>
        <taxon>Viridiplantae</taxon>
        <taxon>Streptophyta</taxon>
        <taxon>Embryophyta</taxon>
        <taxon>Tracheophyta</taxon>
        <taxon>Spermatophyta</taxon>
        <taxon>Magnoliopsida</taxon>
        <taxon>eudicotyledons</taxon>
        <taxon>Gunneridae</taxon>
        <taxon>Pentapetalae</taxon>
        <taxon>asterids</taxon>
        <taxon>lamiids</taxon>
        <taxon>Lamiales</taxon>
        <taxon>Pedaliaceae</taxon>
        <taxon>Sesamum</taxon>
    </lineage>
</organism>
<name>A0AAW2WSL7_9LAMI</name>
<dbReference type="SUPFAM" id="SSF56672">
    <property type="entry name" value="DNA/RNA polymerases"/>
    <property type="match status" value="1"/>
</dbReference>
<dbReference type="InterPro" id="IPR043502">
    <property type="entry name" value="DNA/RNA_pol_sf"/>
</dbReference>
<dbReference type="InterPro" id="IPR000477">
    <property type="entry name" value="RT_dom"/>
</dbReference>
<evidence type="ECO:0000259" key="1">
    <source>
        <dbReference type="Pfam" id="PF00078"/>
    </source>
</evidence>
<dbReference type="AlphaFoldDB" id="A0AAW2WSL7"/>
<evidence type="ECO:0000313" key="2">
    <source>
        <dbReference type="EMBL" id="KAL0445039.1"/>
    </source>
</evidence>
<dbReference type="PANTHER" id="PTHR37984:SF5">
    <property type="entry name" value="PROTEIN NYNRIN-LIKE"/>
    <property type="match status" value="1"/>
</dbReference>
<dbReference type="InterPro" id="IPR050951">
    <property type="entry name" value="Retrovirus_Pol_polyprotein"/>
</dbReference>
<feature type="domain" description="Reverse transcriptase" evidence="1">
    <location>
        <begin position="72"/>
        <end position="128"/>
    </location>
</feature>
<dbReference type="PANTHER" id="PTHR37984">
    <property type="entry name" value="PROTEIN CBG26694"/>
    <property type="match status" value="1"/>
</dbReference>
<protein>
    <recommendedName>
        <fullName evidence="1">Reverse transcriptase domain-containing protein</fullName>
    </recommendedName>
</protein>
<sequence length="268" mass="30766">MAVQCGISTKTRRKMENVHRFPRLEQSMPQRFLPTTTNRSARGFHIRLRIAQHDGCFTRIPSDHASPEDEEGRNVEVYVDDMLVKSKKAEEHVKDLEETFSVLRKYKLKLNPAKCAFGVQGGRFLGFMVTQRGIEANPLKIKAIIDMKAPTCLNEAQRLTGRIAALSRFISKSAEMSLPFFKTLRKVKTFEWGTPCQLAFEELKAYLARLPLLVKPSPGETLYLYLSVAPRLSAPYSSGRRRKTTTYILRKQSAKRAEEDTRLSRKWR</sequence>
<dbReference type="EMBL" id="JACGWN010000007">
    <property type="protein sequence ID" value="KAL0445039.1"/>
    <property type="molecule type" value="Genomic_DNA"/>
</dbReference>